<sequence>MKKIKWHELIIISGSIISGWLFKSLVLKKEMSDWWLLPFVIAVCLLFNWIDVKPRKDQ</sequence>
<keyword evidence="1" id="KW-1133">Transmembrane helix</keyword>
<keyword evidence="3" id="KW-1185">Reference proteome</keyword>
<feature type="transmembrane region" description="Helical" evidence="1">
    <location>
        <begin position="34"/>
        <end position="50"/>
    </location>
</feature>
<comment type="caution">
    <text evidence="2">The sequence shown here is derived from an EMBL/GenBank/DDBJ whole genome shotgun (WGS) entry which is preliminary data.</text>
</comment>
<evidence type="ECO:0000313" key="2">
    <source>
        <dbReference type="EMBL" id="MFC5402410.1"/>
    </source>
</evidence>
<proteinExistence type="predicted"/>
<gene>
    <name evidence="2" type="ORF">ACFPOF_06635</name>
</gene>
<organism evidence="2 3">
    <name type="scientific">Cohnella soli</name>
    <dbReference type="NCBI Taxonomy" id="425005"/>
    <lineage>
        <taxon>Bacteria</taxon>
        <taxon>Bacillati</taxon>
        <taxon>Bacillota</taxon>
        <taxon>Bacilli</taxon>
        <taxon>Bacillales</taxon>
        <taxon>Paenibacillaceae</taxon>
        <taxon>Cohnella</taxon>
    </lineage>
</organism>
<protein>
    <submittedName>
        <fullName evidence="2">Uncharacterized protein</fullName>
    </submittedName>
</protein>
<evidence type="ECO:0000313" key="3">
    <source>
        <dbReference type="Proteomes" id="UP001596113"/>
    </source>
</evidence>
<reference evidence="3" key="1">
    <citation type="journal article" date="2019" name="Int. J. Syst. Evol. Microbiol.">
        <title>The Global Catalogue of Microorganisms (GCM) 10K type strain sequencing project: providing services to taxonomists for standard genome sequencing and annotation.</title>
        <authorList>
            <consortium name="The Broad Institute Genomics Platform"/>
            <consortium name="The Broad Institute Genome Sequencing Center for Infectious Disease"/>
            <person name="Wu L."/>
            <person name="Ma J."/>
        </authorList>
    </citation>
    <scope>NUCLEOTIDE SEQUENCE [LARGE SCALE GENOMIC DNA]</scope>
    <source>
        <strain evidence="3">CGMCC 1.18575</strain>
    </source>
</reference>
<keyword evidence="1" id="KW-0812">Transmembrane</keyword>
<evidence type="ECO:0000256" key="1">
    <source>
        <dbReference type="SAM" id="Phobius"/>
    </source>
</evidence>
<dbReference type="RefSeq" id="WP_378130835.1">
    <property type="nucleotide sequence ID" value="NZ_JBHSMI010000012.1"/>
</dbReference>
<keyword evidence="1" id="KW-0472">Membrane</keyword>
<feature type="transmembrane region" description="Helical" evidence="1">
    <location>
        <begin position="6"/>
        <end position="22"/>
    </location>
</feature>
<dbReference type="EMBL" id="JBHSMI010000012">
    <property type="protein sequence ID" value="MFC5402410.1"/>
    <property type="molecule type" value="Genomic_DNA"/>
</dbReference>
<name>A0ABW0HQD4_9BACL</name>
<accession>A0ABW0HQD4</accession>
<dbReference type="Proteomes" id="UP001596113">
    <property type="component" value="Unassembled WGS sequence"/>
</dbReference>